<dbReference type="InterPro" id="IPR004342">
    <property type="entry name" value="EXS_C"/>
</dbReference>
<dbReference type="Proteomes" id="UP000193944">
    <property type="component" value="Unassembled WGS sequence"/>
</dbReference>
<proteinExistence type="predicted"/>
<evidence type="ECO:0000256" key="2">
    <source>
        <dbReference type="ARBA" id="ARBA00022692"/>
    </source>
</evidence>
<evidence type="ECO:0000313" key="7">
    <source>
        <dbReference type="EMBL" id="ORX86069.1"/>
    </source>
</evidence>
<reference evidence="7 8" key="1">
    <citation type="submission" date="2016-08" db="EMBL/GenBank/DDBJ databases">
        <title>A Parts List for Fungal Cellulosomes Revealed by Comparative Genomics.</title>
        <authorList>
            <consortium name="DOE Joint Genome Institute"/>
            <person name="Haitjema C.H."/>
            <person name="Gilmore S.P."/>
            <person name="Henske J.K."/>
            <person name="Solomon K.V."/>
            <person name="De Groot R."/>
            <person name="Kuo A."/>
            <person name="Mondo S.J."/>
            <person name="Salamov A.A."/>
            <person name="Labutti K."/>
            <person name="Zhao Z."/>
            <person name="Chiniquy J."/>
            <person name="Barry K."/>
            <person name="Brewer H.M."/>
            <person name="Purvine S.O."/>
            <person name="Wright A.T."/>
            <person name="Boxma B."/>
            <person name="Van Alen T."/>
            <person name="Hackstein J.H."/>
            <person name="Baker S.E."/>
            <person name="Grigoriev I.V."/>
            <person name="O'Malley M.A."/>
        </authorList>
    </citation>
    <scope>NUCLEOTIDE SEQUENCE [LARGE SCALE GENOMIC DNA]</scope>
    <source>
        <strain evidence="7 8">S4</strain>
    </source>
</reference>
<keyword evidence="4 5" id="KW-0472">Membrane</keyword>
<keyword evidence="3 5" id="KW-1133">Transmembrane helix</keyword>
<comment type="subcellular location">
    <subcellularLocation>
        <location evidence="1">Membrane</location>
        <topology evidence="1">Multi-pass membrane protein</topology>
    </subcellularLocation>
</comment>
<dbReference type="EMBL" id="MCFG01000026">
    <property type="protein sequence ID" value="ORX86069.1"/>
    <property type="molecule type" value="Genomic_DNA"/>
</dbReference>
<feature type="transmembrane region" description="Helical" evidence="5">
    <location>
        <begin position="121"/>
        <end position="140"/>
    </location>
</feature>
<evidence type="ECO:0000256" key="1">
    <source>
        <dbReference type="ARBA" id="ARBA00004141"/>
    </source>
</evidence>
<dbReference type="GO" id="GO:0016020">
    <property type="term" value="C:membrane"/>
    <property type="evidence" value="ECO:0007669"/>
    <property type="project" value="UniProtKB-SubCell"/>
</dbReference>
<keyword evidence="8" id="KW-1185">Reference proteome</keyword>
<dbReference type="OrthoDB" id="2159384at2759"/>
<dbReference type="GO" id="GO:0005737">
    <property type="term" value="C:cytoplasm"/>
    <property type="evidence" value="ECO:0007669"/>
    <property type="project" value="TreeGrafter"/>
</dbReference>
<organism evidence="7 8">
    <name type="scientific">Anaeromyces robustus</name>
    <dbReference type="NCBI Taxonomy" id="1754192"/>
    <lineage>
        <taxon>Eukaryota</taxon>
        <taxon>Fungi</taxon>
        <taxon>Fungi incertae sedis</taxon>
        <taxon>Chytridiomycota</taxon>
        <taxon>Chytridiomycota incertae sedis</taxon>
        <taxon>Neocallimastigomycetes</taxon>
        <taxon>Neocallimastigales</taxon>
        <taxon>Neocallimastigaceae</taxon>
        <taxon>Anaeromyces</taxon>
    </lineage>
</organism>
<sequence length="319" mass="36876">MKNINRYIKYFFFSIIFIATISLIIYQGIKDFIVNLPTSYHSLFFVFLGIWLWGINMHVLVNSKIDCTALLNPEVRPLRNSSTGFINHRNIYNLALDFTAFLCSSILLYNYCGTFYEKSTLIWIPISTLIITIYIIFMPHRIMYRKERMKFVDALIRIITPTIKVETPFFDNVLADLITSFSKVVGDVYVALAELFIELVVVPAADKRFGDNIIADTGKSQKDASVHIHHHILLDLIGSLMILVPYLFRLKQCIADYNTKATPTQRRKSLLNAIKYGTSIPVYCLSGYYSWIKSDIKSTDDKDLLAPMYKHAKIIFIFW</sequence>
<comment type="caution">
    <text evidence="7">The sequence shown here is derived from an EMBL/GenBank/DDBJ whole genome shotgun (WGS) entry which is preliminary data.</text>
</comment>
<dbReference type="PANTHER" id="PTHR10783">
    <property type="entry name" value="XENOTROPIC AND POLYTROPIC RETROVIRUS RECEPTOR 1-RELATED"/>
    <property type="match status" value="1"/>
</dbReference>
<evidence type="ECO:0000256" key="4">
    <source>
        <dbReference type="ARBA" id="ARBA00023136"/>
    </source>
</evidence>
<accession>A0A1Y1XJY6</accession>
<keyword evidence="2 5" id="KW-0812">Transmembrane</keyword>
<dbReference type="STRING" id="1754192.A0A1Y1XJY6"/>
<dbReference type="PANTHER" id="PTHR10783:SF46">
    <property type="entry name" value="PROTEIN ERD1 HOMOLOG 2"/>
    <property type="match status" value="1"/>
</dbReference>
<feature type="transmembrane region" description="Helical" evidence="5">
    <location>
        <begin position="41"/>
        <end position="61"/>
    </location>
</feature>
<feature type="transmembrane region" description="Helical" evidence="5">
    <location>
        <begin position="91"/>
        <end position="109"/>
    </location>
</feature>
<evidence type="ECO:0000256" key="5">
    <source>
        <dbReference type="SAM" id="Phobius"/>
    </source>
</evidence>
<gene>
    <name evidence="7" type="ORF">BCR32DRAFT_63852</name>
</gene>
<name>A0A1Y1XJY6_9FUNG</name>
<feature type="domain" description="EXS" evidence="6">
    <location>
        <begin position="37"/>
        <end position="301"/>
    </location>
</feature>
<dbReference type="Pfam" id="PF03124">
    <property type="entry name" value="EXS"/>
    <property type="match status" value="1"/>
</dbReference>
<evidence type="ECO:0000256" key="3">
    <source>
        <dbReference type="ARBA" id="ARBA00022989"/>
    </source>
</evidence>
<feature type="transmembrane region" description="Helical" evidence="5">
    <location>
        <begin position="7"/>
        <end position="29"/>
    </location>
</feature>
<evidence type="ECO:0000313" key="8">
    <source>
        <dbReference type="Proteomes" id="UP000193944"/>
    </source>
</evidence>
<feature type="transmembrane region" description="Helical" evidence="5">
    <location>
        <begin position="228"/>
        <end position="248"/>
    </location>
</feature>
<reference evidence="7 8" key="2">
    <citation type="submission" date="2016-08" db="EMBL/GenBank/DDBJ databases">
        <title>Pervasive Adenine N6-methylation of Active Genes in Fungi.</title>
        <authorList>
            <consortium name="DOE Joint Genome Institute"/>
            <person name="Mondo S.J."/>
            <person name="Dannebaum R.O."/>
            <person name="Kuo R.C."/>
            <person name="Labutti K."/>
            <person name="Haridas S."/>
            <person name="Kuo A."/>
            <person name="Salamov A."/>
            <person name="Ahrendt S.R."/>
            <person name="Lipzen A."/>
            <person name="Sullivan W."/>
            <person name="Andreopoulos W.B."/>
            <person name="Clum A."/>
            <person name="Lindquist E."/>
            <person name="Daum C."/>
            <person name="Ramamoorthy G.K."/>
            <person name="Gryganskyi A."/>
            <person name="Culley D."/>
            <person name="Magnuson J.K."/>
            <person name="James T.Y."/>
            <person name="O'Malley M.A."/>
            <person name="Stajich J.E."/>
            <person name="Spatafora J.W."/>
            <person name="Visel A."/>
            <person name="Grigoriev I.V."/>
        </authorList>
    </citation>
    <scope>NUCLEOTIDE SEQUENCE [LARGE SCALE GENOMIC DNA]</scope>
    <source>
        <strain evidence="7 8">S4</strain>
    </source>
</reference>
<evidence type="ECO:0000259" key="6">
    <source>
        <dbReference type="Pfam" id="PF03124"/>
    </source>
</evidence>
<protein>
    <recommendedName>
        <fullName evidence="6">EXS domain-containing protein</fullName>
    </recommendedName>
</protein>
<dbReference type="AlphaFoldDB" id="A0A1Y1XJY6"/>